<accession>A0A8J6HRK2</accession>
<reference evidence="1" key="2">
    <citation type="submission" date="2021-08" db="EMBL/GenBank/DDBJ databases">
        <authorList>
            <person name="Eriksson T."/>
        </authorList>
    </citation>
    <scope>NUCLEOTIDE SEQUENCE</scope>
    <source>
        <strain evidence="1">Stoneville</strain>
        <tissue evidence="1">Whole head</tissue>
    </source>
</reference>
<comment type="caution">
    <text evidence="1">The sequence shown here is derived from an EMBL/GenBank/DDBJ whole genome shotgun (WGS) entry which is preliminary data.</text>
</comment>
<dbReference type="AlphaFoldDB" id="A0A8J6HRK2"/>
<sequence>MSTKEEIMRSTSPTKCPSASLLVPAPANNNDAVTYDSKPKYVTNNNVVFTSGKHRFPKKQAVDVTFENITYNTWSWSMTRFQKGKCNHFLLPLGRILRDVVQPVSLDPSETAICAMDPVPPKIDFIVQQSCAFETLFQKSRES</sequence>
<protein>
    <submittedName>
        <fullName evidence="1">Uncharacterized protein</fullName>
    </submittedName>
</protein>
<evidence type="ECO:0000313" key="2">
    <source>
        <dbReference type="Proteomes" id="UP000719412"/>
    </source>
</evidence>
<dbReference type="Proteomes" id="UP000719412">
    <property type="component" value="Unassembled WGS sequence"/>
</dbReference>
<evidence type="ECO:0000313" key="1">
    <source>
        <dbReference type="EMBL" id="KAH0818953.1"/>
    </source>
</evidence>
<name>A0A8J6HRK2_TENMO</name>
<gene>
    <name evidence="1" type="ORF">GEV33_003838</name>
</gene>
<keyword evidence="2" id="KW-1185">Reference proteome</keyword>
<proteinExistence type="predicted"/>
<organism evidence="1 2">
    <name type="scientific">Tenebrio molitor</name>
    <name type="common">Yellow mealworm beetle</name>
    <dbReference type="NCBI Taxonomy" id="7067"/>
    <lineage>
        <taxon>Eukaryota</taxon>
        <taxon>Metazoa</taxon>
        <taxon>Ecdysozoa</taxon>
        <taxon>Arthropoda</taxon>
        <taxon>Hexapoda</taxon>
        <taxon>Insecta</taxon>
        <taxon>Pterygota</taxon>
        <taxon>Neoptera</taxon>
        <taxon>Endopterygota</taxon>
        <taxon>Coleoptera</taxon>
        <taxon>Polyphaga</taxon>
        <taxon>Cucujiformia</taxon>
        <taxon>Tenebrionidae</taxon>
        <taxon>Tenebrio</taxon>
    </lineage>
</organism>
<reference evidence="1" key="1">
    <citation type="journal article" date="2020" name="J Insects Food Feed">
        <title>The yellow mealworm (Tenebrio molitor) genome: a resource for the emerging insects as food and feed industry.</title>
        <authorList>
            <person name="Eriksson T."/>
            <person name="Andere A."/>
            <person name="Kelstrup H."/>
            <person name="Emery V."/>
            <person name="Picard C."/>
        </authorList>
    </citation>
    <scope>NUCLEOTIDE SEQUENCE</scope>
    <source>
        <strain evidence="1">Stoneville</strain>
        <tissue evidence="1">Whole head</tissue>
    </source>
</reference>
<dbReference type="EMBL" id="JABDTM020016151">
    <property type="protein sequence ID" value="KAH0818953.1"/>
    <property type="molecule type" value="Genomic_DNA"/>
</dbReference>